<dbReference type="RefSeq" id="XP_022751403.1">
    <property type="nucleotide sequence ID" value="XM_022895668.1"/>
</dbReference>
<dbReference type="AlphaFoldDB" id="A0A6P5ZEZ8"/>
<evidence type="ECO:0000313" key="2">
    <source>
        <dbReference type="RefSeq" id="XP_022751403.1"/>
    </source>
</evidence>
<organism evidence="1 2">
    <name type="scientific">Durio zibethinus</name>
    <name type="common">Durian</name>
    <dbReference type="NCBI Taxonomy" id="66656"/>
    <lineage>
        <taxon>Eukaryota</taxon>
        <taxon>Viridiplantae</taxon>
        <taxon>Streptophyta</taxon>
        <taxon>Embryophyta</taxon>
        <taxon>Tracheophyta</taxon>
        <taxon>Spermatophyta</taxon>
        <taxon>Magnoliopsida</taxon>
        <taxon>eudicotyledons</taxon>
        <taxon>Gunneridae</taxon>
        <taxon>Pentapetalae</taxon>
        <taxon>rosids</taxon>
        <taxon>malvids</taxon>
        <taxon>Malvales</taxon>
        <taxon>Malvaceae</taxon>
        <taxon>Helicteroideae</taxon>
        <taxon>Durio</taxon>
    </lineage>
</organism>
<sequence length="100" mass="11386">MIKTSVLRDSRNRDDGLQVLEQEAFINRPTLNRLSKWLVAALFGGVLIWRHDAEALWMAMGSIANGLLSVTLKRVLNYLGHDQELVRFFHGCCLDCCIIQ</sequence>
<dbReference type="Proteomes" id="UP000515121">
    <property type="component" value="Unplaced"/>
</dbReference>
<protein>
    <submittedName>
        <fullName evidence="2">Lipid phosphate phosphatase epsilon 2, chloroplastic-like</fullName>
    </submittedName>
</protein>
<evidence type="ECO:0000313" key="1">
    <source>
        <dbReference type="Proteomes" id="UP000515121"/>
    </source>
</evidence>
<keyword evidence="1" id="KW-1185">Reference proteome</keyword>
<dbReference type="OrthoDB" id="302705at2759"/>
<proteinExistence type="predicted"/>
<accession>A0A6P5ZEZ8</accession>
<gene>
    <name evidence="2" type="primary">LOC111300061</name>
</gene>
<dbReference type="KEGG" id="dzi:111300061"/>
<dbReference type="GeneID" id="111300061"/>
<reference evidence="2" key="1">
    <citation type="submission" date="2025-08" db="UniProtKB">
        <authorList>
            <consortium name="RefSeq"/>
        </authorList>
    </citation>
    <scope>IDENTIFICATION</scope>
    <source>
        <tissue evidence="2">Fruit stalk</tissue>
    </source>
</reference>
<name>A0A6P5ZEZ8_DURZI</name>